<evidence type="ECO:0000256" key="4">
    <source>
        <dbReference type="ARBA" id="ARBA00023108"/>
    </source>
</evidence>
<dbReference type="EMBL" id="AF182284">
    <property type="protein sequence ID" value="AAF00939.1"/>
    <property type="molecule type" value="mRNA"/>
</dbReference>
<dbReference type="SUPFAM" id="SSF55785">
    <property type="entry name" value="PYP-like sensor domain (PAS domain)"/>
    <property type="match status" value="2"/>
</dbReference>
<dbReference type="InterPro" id="IPR035965">
    <property type="entry name" value="PAS-like_dom_sf"/>
</dbReference>
<name>Q9U6M7_ANTPE</name>
<reference evidence="8" key="1">
    <citation type="journal article" date="1999" name="Neuron">
        <title>Sex-linked period genes in the silkmoth, Antheraea pernyi: implications for circadian clock regulation and the evolution of sex chromosomes.</title>
        <authorList>
            <person name="Gotter A.L."/>
            <person name="Levine J.D."/>
            <person name="Reppert S.M."/>
        </authorList>
    </citation>
    <scope>NUCLEOTIDE SEQUENCE</scope>
</reference>
<protein>
    <recommendedName>
        <fullName evidence="6">Period circadian protein</fullName>
    </recommendedName>
</protein>
<evidence type="ECO:0000256" key="5">
    <source>
        <dbReference type="ARBA" id="ARBA00023242"/>
    </source>
</evidence>
<dbReference type="SMART" id="SM00091">
    <property type="entry name" value="PAS"/>
    <property type="match status" value="2"/>
</dbReference>
<dbReference type="GO" id="GO:0032922">
    <property type="term" value="P:circadian regulation of gene expression"/>
    <property type="evidence" value="ECO:0007669"/>
    <property type="project" value="TreeGrafter"/>
</dbReference>
<organism evidence="8">
    <name type="scientific">Antheraea pernyi</name>
    <name type="common">Chinese oak silk moth</name>
    <name type="synonym">Bombyx pernyi</name>
    <dbReference type="NCBI Taxonomy" id="7119"/>
    <lineage>
        <taxon>Eukaryota</taxon>
        <taxon>Metazoa</taxon>
        <taxon>Ecdysozoa</taxon>
        <taxon>Arthropoda</taxon>
        <taxon>Hexapoda</taxon>
        <taxon>Insecta</taxon>
        <taxon>Pterygota</taxon>
        <taxon>Neoptera</taxon>
        <taxon>Endopterygota</taxon>
        <taxon>Lepidoptera</taxon>
        <taxon>Glossata</taxon>
        <taxon>Ditrysia</taxon>
        <taxon>Bombycoidea</taxon>
        <taxon>Saturniidae</taxon>
        <taxon>Saturniinae</taxon>
        <taxon>Saturniini</taxon>
        <taxon>Antheraea</taxon>
    </lineage>
</organism>
<dbReference type="Pfam" id="PF00989">
    <property type="entry name" value="PAS"/>
    <property type="match status" value="1"/>
</dbReference>
<evidence type="ECO:0000313" key="8">
    <source>
        <dbReference type="EMBL" id="AAF00939.1"/>
    </source>
</evidence>
<keyword evidence="3" id="KW-0677">Repeat</keyword>
<keyword evidence="2" id="KW-0597">Phosphoprotein</keyword>
<dbReference type="InterPro" id="IPR013767">
    <property type="entry name" value="PAS_fold"/>
</dbReference>
<dbReference type="GO" id="GO:0005737">
    <property type="term" value="C:cytoplasm"/>
    <property type="evidence" value="ECO:0007669"/>
    <property type="project" value="TreeGrafter"/>
</dbReference>
<dbReference type="CDD" id="cd00130">
    <property type="entry name" value="PAS"/>
    <property type="match status" value="2"/>
</dbReference>
<evidence type="ECO:0000256" key="3">
    <source>
        <dbReference type="ARBA" id="ARBA00022737"/>
    </source>
</evidence>
<keyword evidence="5" id="KW-0539">Nucleus</keyword>
<dbReference type="PANTHER" id="PTHR11269">
    <property type="entry name" value="PERIOD CIRCADIAN PROTEIN"/>
    <property type="match status" value="1"/>
</dbReference>
<feature type="domain" description="PAS" evidence="7">
    <location>
        <begin position="214"/>
        <end position="263"/>
    </location>
</feature>
<comment type="subcellular location">
    <subcellularLocation>
        <location evidence="1">Nucleus</location>
    </subcellularLocation>
</comment>
<evidence type="ECO:0000259" key="7">
    <source>
        <dbReference type="PROSITE" id="PS50112"/>
    </source>
</evidence>
<dbReference type="GO" id="GO:0000122">
    <property type="term" value="P:negative regulation of transcription by RNA polymerase II"/>
    <property type="evidence" value="ECO:0007669"/>
    <property type="project" value="TreeGrafter"/>
</dbReference>
<dbReference type="Gene3D" id="3.30.450.20">
    <property type="entry name" value="PAS domain"/>
    <property type="match status" value="2"/>
</dbReference>
<dbReference type="GO" id="GO:0043153">
    <property type="term" value="P:entrainment of circadian clock by photoperiod"/>
    <property type="evidence" value="ECO:0007669"/>
    <property type="project" value="TreeGrafter"/>
</dbReference>
<proteinExistence type="evidence at transcript level"/>
<dbReference type="PANTHER" id="PTHR11269:SF16">
    <property type="entry name" value="PERIOD CIRCADIAN PROTEIN"/>
    <property type="match status" value="1"/>
</dbReference>
<gene>
    <name evidence="8" type="primary">perW</name>
</gene>
<dbReference type="AlphaFoldDB" id="Q9U6M7"/>
<dbReference type="GO" id="GO:0005634">
    <property type="term" value="C:nucleus"/>
    <property type="evidence" value="ECO:0007669"/>
    <property type="project" value="UniProtKB-SubCell"/>
</dbReference>
<dbReference type="GO" id="GO:0001222">
    <property type="term" value="F:transcription corepressor binding"/>
    <property type="evidence" value="ECO:0007669"/>
    <property type="project" value="TreeGrafter"/>
</dbReference>
<evidence type="ECO:0000256" key="6">
    <source>
        <dbReference type="ARBA" id="ARBA00040849"/>
    </source>
</evidence>
<evidence type="ECO:0000256" key="1">
    <source>
        <dbReference type="ARBA" id="ARBA00004123"/>
    </source>
</evidence>
<dbReference type="InterPro" id="IPR050760">
    <property type="entry name" value="Period_circadian_regulator"/>
</dbReference>
<accession>Q9U6M7</accession>
<evidence type="ECO:0000256" key="2">
    <source>
        <dbReference type="ARBA" id="ARBA00022553"/>
    </source>
</evidence>
<feature type="domain" description="PAS" evidence="7">
    <location>
        <begin position="338"/>
        <end position="408"/>
    </location>
</feature>
<keyword evidence="4" id="KW-0090">Biological rhythms</keyword>
<dbReference type="PROSITE" id="PS50112">
    <property type="entry name" value="PAS"/>
    <property type="match status" value="2"/>
</dbReference>
<dbReference type="GO" id="GO:0000976">
    <property type="term" value="F:transcription cis-regulatory region binding"/>
    <property type="evidence" value="ECO:0007669"/>
    <property type="project" value="TreeGrafter"/>
</dbReference>
<dbReference type="InterPro" id="IPR000014">
    <property type="entry name" value="PAS"/>
</dbReference>
<sequence>MEILMEEQPKPIDDLRLEIQHADHSYYERDSVILGGISPHHEYASKSSTETPLSYNQLNYNDNLQSIKNVPSAMEHSGDVIDLTGCGDTSGVIVFNKSPTMGLKTFKHIRLTESLLTKHNAEMEKELMKIHREHRCYSKGDREKVSNEARQKKKEHLARCNATFQTTAAANNTSVYKKAIVYNTSLINPGTACSFGRPALSNCNGFSCDISMHDGVVLYATTSLTSTLGFPKDMWVGRSFIDFIHPRDRNTFASQITNELAIPKIVSLTEEKDQTMEKPGSTMVCRIRRYRGLSCGFGVKNTTTAYLPFLLKFRFKNINDDKGNVIYLVIQAVPFFSAFKTSNELLAKTVSFVIRHSADGNLEYIDAESVPYLGYLPQDITNRDALLLYHPGDLGYLQEIYGSLVKEGNVTRSKTYR</sequence>